<protein>
    <submittedName>
        <fullName evidence="2">Uncharacterized protein</fullName>
    </submittedName>
</protein>
<reference evidence="2 3" key="1">
    <citation type="submission" date="2022-12" db="EMBL/GenBank/DDBJ databases">
        <title>Chromosome-level genome of Tegillarca granosa.</title>
        <authorList>
            <person name="Kim J."/>
        </authorList>
    </citation>
    <scope>NUCLEOTIDE SEQUENCE [LARGE SCALE GENOMIC DNA]</scope>
    <source>
        <strain evidence="2">Teg-2019</strain>
        <tissue evidence="2">Adductor muscle</tissue>
    </source>
</reference>
<sequence>MHTPPRFVLETKHINEERKHCKLQRLCVGTHYPLCIFEKVQLAQCTASFHPTPHCTSLDISTAGLISPASFILFSLSIGNIFSHPDSARMQVETLQEVTEEKGQAPYDKKSVKVVVLCTNNVHGYKNDRGEEKKVLNVAVGVAVGMKTIKHPCVVSSLVSTLLSNEEIPSRTLKPKASRSSKTCLLTYRKRGLWACDLHFKESCSRTRKPKASRSSKRDSSPAHSLRVEFCSPGRRGSSPLPALSPSHTLETNKICTGKEQ</sequence>
<keyword evidence="3" id="KW-1185">Reference proteome</keyword>
<feature type="region of interest" description="Disordered" evidence="1">
    <location>
        <begin position="207"/>
        <end position="261"/>
    </location>
</feature>
<name>A0ABQ9F2Q9_TEGGR</name>
<feature type="compositionally biased region" description="Polar residues" evidence="1">
    <location>
        <begin position="246"/>
        <end position="255"/>
    </location>
</feature>
<dbReference type="Proteomes" id="UP001217089">
    <property type="component" value="Unassembled WGS sequence"/>
</dbReference>
<organism evidence="2 3">
    <name type="scientific">Tegillarca granosa</name>
    <name type="common">Malaysian cockle</name>
    <name type="synonym">Anadara granosa</name>
    <dbReference type="NCBI Taxonomy" id="220873"/>
    <lineage>
        <taxon>Eukaryota</taxon>
        <taxon>Metazoa</taxon>
        <taxon>Spiralia</taxon>
        <taxon>Lophotrochozoa</taxon>
        <taxon>Mollusca</taxon>
        <taxon>Bivalvia</taxon>
        <taxon>Autobranchia</taxon>
        <taxon>Pteriomorphia</taxon>
        <taxon>Arcoida</taxon>
        <taxon>Arcoidea</taxon>
        <taxon>Arcidae</taxon>
        <taxon>Tegillarca</taxon>
    </lineage>
</organism>
<accession>A0ABQ9F2Q9</accession>
<evidence type="ECO:0000313" key="2">
    <source>
        <dbReference type="EMBL" id="KAJ8311694.1"/>
    </source>
</evidence>
<gene>
    <name evidence="2" type="ORF">KUTeg_011049</name>
</gene>
<evidence type="ECO:0000313" key="3">
    <source>
        <dbReference type="Proteomes" id="UP001217089"/>
    </source>
</evidence>
<evidence type="ECO:0000256" key="1">
    <source>
        <dbReference type="SAM" id="MobiDB-lite"/>
    </source>
</evidence>
<feature type="non-terminal residue" evidence="2">
    <location>
        <position position="261"/>
    </location>
</feature>
<proteinExistence type="predicted"/>
<comment type="caution">
    <text evidence="2">The sequence shown here is derived from an EMBL/GenBank/DDBJ whole genome shotgun (WGS) entry which is preliminary data.</text>
</comment>
<dbReference type="EMBL" id="JARBDR010000496">
    <property type="protein sequence ID" value="KAJ8311694.1"/>
    <property type="molecule type" value="Genomic_DNA"/>
</dbReference>